<dbReference type="EMBL" id="JABBNU010000006">
    <property type="protein sequence ID" value="NMM49069.1"/>
    <property type="molecule type" value="Genomic_DNA"/>
</dbReference>
<keyword evidence="3" id="KW-0812">Transmembrane</keyword>
<dbReference type="PANTHER" id="PTHR44360:SF1">
    <property type="entry name" value="DNAJ HOMOLOG SUBFAMILY B MEMBER 9"/>
    <property type="match status" value="1"/>
</dbReference>
<feature type="transmembrane region" description="Helical" evidence="3">
    <location>
        <begin position="256"/>
        <end position="275"/>
    </location>
</feature>
<evidence type="ECO:0000256" key="3">
    <source>
        <dbReference type="SAM" id="Phobius"/>
    </source>
</evidence>
<dbReference type="Proteomes" id="UP000559010">
    <property type="component" value="Unassembled WGS sequence"/>
</dbReference>
<dbReference type="InterPro" id="IPR036869">
    <property type="entry name" value="J_dom_sf"/>
</dbReference>
<dbReference type="GO" id="GO:0051787">
    <property type="term" value="F:misfolded protein binding"/>
    <property type="evidence" value="ECO:0007669"/>
    <property type="project" value="TreeGrafter"/>
</dbReference>
<evidence type="ECO:0000256" key="2">
    <source>
        <dbReference type="SAM" id="MobiDB-lite"/>
    </source>
</evidence>
<keyword evidence="1" id="KW-0143">Chaperone</keyword>
<keyword evidence="6" id="KW-1185">Reference proteome</keyword>
<evidence type="ECO:0000313" key="6">
    <source>
        <dbReference type="Proteomes" id="UP000559010"/>
    </source>
</evidence>
<dbReference type="Pfam" id="PF00226">
    <property type="entry name" value="DnaJ"/>
    <property type="match status" value="1"/>
</dbReference>
<sequence length="276" mass="31804">MGKDYYQILDLGRFASHYEIKSAYRRLASKYHPDVNKDPEASEYFIQIREAYDTLSSPDKKEIYDQKLRYQSLLDQGTIPKTNRRQKATQPPPRPPIFRKRRYTGGYYSTQGSYSKKDIDESYSRFKKALNYVNIIILIGGLLLMIDMLTKESSGTFYFTAIEEEITDEGSYFKIIKETYNVSVGPFKEISISHPGILYTSKIFHVRVGFKIMTDQGYVYIRDRAPVYGNLIFFPALALFCSCMAIIYYKKTTLMGNFSTSAIVFALITALALLMS</sequence>
<reference evidence="5 6" key="1">
    <citation type="submission" date="2020-04" db="EMBL/GenBank/DDBJ databases">
        <title>Flammeovirgaceae bacterium KN852 isolated from deep sea.</title>
        <authorList>
            <person name="Zhang D.-C."/>
        </authorList>
    </citation>
    <scope>NUCLEOTIDE SEQUENCE [LARGE SCALE GENOMIC DNA]</scope>
    <source>
        <strain evidence="5 6">KN852</strain>
    </source>
</reference>
<dbReference type="Gene3D" id="1.10.287.110">
    <property type="entry name" value="DnaJ domain"/>
    <property type="match status" value="1"/>
</dbReference>
<evidence type="ECO:0000256" key="1">
    <source>
        <dbReference type="ARBA" id="ARBA00023186"/>
    </source>
</evidence>
<protein>
    <submittedName>
        <fullName evidence="5">J domain-containing protein</fullName>
    </submittedName>
</protein>
<gene>
    <name evidence="5" type="ORF">HH304_11720</name>
</gene>
<dbReference type="CDD" id="cd06257">
    <property type="entry name" value="DnaJ"/>
    <property type="match status" value="1"/>
</dbReference>
<evidence type="ECO:0000259" key="4">
    <source>
        <dbReference type="PROSITE" id="PS50076"/>
    </source>
</evidence>
<keyword evidence="3" id="KW-1133">Transmembrane helix</keyword>
<feature type="domain" description="J" evidence="4">
    <location>
        <begin position="4"/>
        <end position="68"/>
    </location>
</feature>
<evidence type="ECO:0000313" key="5">
    <source>
        <dbReference type="EMBL" id="NMM49069.1"/>
    </source>
</evidence>
<feature type="transmembrane region" description="Helical" evidence="3">
    <location>
        <begin position="227"/>
        <end position="249"/>
    </location>
</feature>
<dbReference type="RefSeq" id="WP_169681634.1">
    <property type="nucleotide sequence ID" value="NZ_JABBNU010000006.1"/>
</dbReference>
<dbReference type="InterPro" id="IPR051948">
    <property type="entry name" value="Hsp70_co-chaperone_J-domain"/>
</dbReference>
<dbReference type="PANTHER" id="PTHR44360">
    <property type="entry name" value="DNAJ HOMOLOG SUBFAMILY B MEMBER 9"/>
    <property type="match status" value="1"/>
</dbReference>
<keyword evidence="3" id="KW-0472">Membrane</keyword>
<dbReference type="SUPFAM" id="SSF46565">
    <property type="entry name" value="Chaperone J-domain"/>
    <property type="match status" value="1"/>
</dbReference>
<accession>A0A848J3Z0</accession>
<organism evidence="5 6">
    <name type="scientific">Marinigracilibium pacificum</name>
    <dbReference type="NCBI Taxonomy" id="2729599"/>
    <lineage>
        <taxon>Bacteria</taxon>
        <taxon>Pseudomonadati</taxon>
        <taxon>Bacteroidota</taxon>
        <taxon>Cytophagia</taxon>
        <taxon>Cytophagales</taxon>
        <taxon>Flammeovirgaceae</taxon>
        <taxon>Marinigracilibium</taxon>
    </lineage>
</organism>
<proteinExistence type="predicted"/>
<feature type="region of interest" description="Disordered" evidence="2">
    <location>
        <begin position="79"/>
        <end position="101"/>
    </location>
</feature>
<dbReference type="SMART" id="SM00271">
    <property type="entry name" value="DnaJ"/>
    <property type="match status" value="1"/>
</dbReference>
<dbReference type="AlphaFoldDB" id="A0A848J3Z0"/>
<dbReference type="PRINTS" id="PR00625">
    <property type="entry name" value="JDOMAIN"/>
</dbReference>
<dbReference type="GO" id="GO:0036503">
    <property type="term" value="P:ERAD pathway"/>
    <property type="evidence" value="ECO:0007669"/>
    <property type="project" value="TreeGrafter"/>
</dbReference>
<dbReference type="InterPro" id="IPR001623">
    <property type="entry name" value="DnaJ_domain"/>
</dbReference>
<name>A0A848J3Z0_9BACT</name>
<dbReference type="GO" id="GO:0051087">
    <property type="term" value="F:protein-folding chaperone binding"/>
    <property type="evidence" value="ECO:0007669"/>
    <property type="project" value="TreeGrafter"/>
</dbReference>
<dbReference type="PROSITE" id="PS50076">
    <property type="entry name" value="DNAJ_2"/>
    <property type="match status" value="1"/>
</dbReference>
<comment type="caution">
    <text evidence="5">The sequence shown here is derived from an EMBL/GenBank/DDBJ whole genome shotgun (WGS) entry which is preliminary data.</text>
</comment>
<feature type="transmembrane region" description="Helical" evidence="3">
    <location>
        <begin position="129"/>
        <end position="149"/>
    </location>
</feature>